<name>A0A1R1XCA7_9FUNG</name>
<evidence type="ECO:0000313" key="3">
    <source>
        <dbReference type="Proteomes" id="UP000187429"/>
    </source>
</evidence>
<feature type="compositionally biased region" description="Basic and acidic residues" evidence="1">
    <location>
        <begin position="164"/>
        <end position="173"/>
    </location>
</feature>
<feature type="compositionally biased region" description="Acidic residues" evidence="1">
    <location>
        <begin position="447"/>
        <end position="456"/>
    </location>
</feature>
<keyword evidence="3" id="KW-1185">Reference proteome</keyword>
<accession>A0A1R1XCA7</accession>
<dbReference type="EMBL" id="LSSM01005638">
    <property type="protein sequence ID" value="OMJ12272.1"/>
    <property type="molecule type" value="Genomic_DNA"/>
</dbReference>
<feature type="region of interest" description="Disordered" evidence="1">
    <location>
        <begin position="423"/>
        <end position="456"/>
    </location>
</feature>
<reference evidence="3" key="1">
    <citation type="submission" date="2017-01" db="EMBL/GenBank/DDBJ databases">
        <authorList>
            <person name="Wang Y."/>
            <person name="White M."/>
            <person name="Kvist S."/>
            <person name="Moncalvo J.-M."/>
        </authorList>
    </citation>
    <scope>NUCLEOTIDE SEQUENCE [LARGE SCALE GENOMIC DNA]</scope>
    <source>
        <strain evidence="3">ID-206-W2</strain>
    </source>
</reference>
<evidence type="ECO:0000313" key="2">
    <source>
        <dbReference type="EMBL" id="OMJ12272.1"/>
    </source>
</evidence>
<dbReference type="Proteomes" id="UP000187429">
    <property type="component" value="Unassembled WGS sequence"/>
</dbReference>
<dbReference type="AlphaFoldDB" id="A0A1R1XCA7"/>
<feature type="region of interest" description="Disordered" evidence="1">
    <location>
        <begin position="369"/>
        <end position="398"/>
    </location>
</feature>
<feature type="compositionally biased region" description="Polar residues" evidence="1">
    <location>
        <begin position="423"/>
        <end position="443"/>
    </location>
</feature>
<feature type="compositionally biased region" description="Acidic residues" evidence="1">
    <location>
        <begin position="235"/>
        <end position="245"/>
    </location>
</feature>
<proteinExistence type="predicted"/>
<feature type="region of interest" description="Disordered" evidence="1">
    <location>
        <begin position="136"/>
        <end position="173"/>
    </location>
</feature>
<protein>
    <submittedName>
        <fullName evidence="2">Uncharacterized protein</fullName>
    </submittedName>
</protein>
<gene>
    <name evidence="2" type="ORF">AYI69_g9471</name>
</gene>
<feature type="compositionally biased region" description="Polar residues" evidence="1">
    <location>
        <begin position="374"/>
        <end position="398"/>
    </location>
</feature>
<comment type="caution">
    <text evidence="2">The sequence shown here is derived from an EMBL/GenBank/DDBJ whole genome shotgun (WGS) entry which is preliminary data.</text>
</comment>
<feature type="non-terminal residue" evidence="2">
    <location>
        <position position="456"/>
    </location>
</feature>
<organism evidence="2 3">
    <name type="scientific">Smittium culicis</name>
    <dbReference type="NCBI Taxonomy" id="133412"/>
    <lineage>
        <taxon>Eukaryota</taxon>
        <taxon>Fungi</taxon>
        <taxon>Fungi incertae sedis</taxon>
        <taxon>Zoopagomycota</taxon>
        <taxon>Kickxellomycotina</taxon>
        <taxon>Harpellomycetes</taxon>
        <taxon>Harpellales</taxon>
        <taxon>Legeriomycetaceae</taxon>
        <taxon>Smittium</taxon>
    </lineage>
</organism>
<evidence type="ECO:0000256" key="1">
    <source>
        <dbReference type="SAM" id="MobiDB-lite"/>
    </source>
</evidence>
<sequence length="456" mass="50408">MNYTPPPLNDTTSSTLKKTDSTLYRIQLENPGMDTAEDTEILLRSTMRELLAEITATVTQVRLDNLHKGLDLPGKPTQFLESENKLLIDQEALDALISKKPAAKIQRVQPFCKRQKSTTSNELYSSNNVTAPNTAAATTTEVNHRTSDRQSNFPGRGRGRGRGSHVERIQNPLHEPKISDVESVIGKFCANINRLFVFSNDGFDVGQSAEAPCPRHGPYGPTADVSPASEKTEAEPGDEDTDVDMQNDPSEGLSDVTRPPGCFHAHPGLQEVPKVPPLSLEWPLLLIPHPAIRTITEPFGLHQDPPPSSGMGQIARDSCLCISRRFANHGRIQGRVPNEHSLYLFQAFAAWIQGQFREVVDHAISVDHPHRNDNQLQRNVPQGSIQQYPGSATRGQQTTERCSDDSEEFGELHWESPINIGRSTSWKADATPSTRAQKPSSVNIEFMDIDSDSDET</sequence>
<feature type="region of interest" description="Disordered" evidence="1">
    <location>
        <begin position="212"/>
        <end position="253"/>
    </location>
</feature>
<dbReference type="OrthoDB" id="5687834at2759"/>